<dbReference type="RefSeq" id="WP_006590639.1">
    <property type="nucleotide sequence ID" value="NZ_BAHD01000003.1"/>
</dbReference>
<organism evidence="8 9">
    <name type="scientific">Kineosphaera limosa NBRC 100340</name>
    <dbReference type="NCBI Taxonomy" id="1184609"/>
    <lineage>
        <taxon>Bacteria</taxon>
        <taxon>Bacillati</taxon>
        <taxon>Actinomycetota</taxon>
        <taxon>Actinomycetes</taxon>
        <taxon>Micrococcales</taxon>
        <taxon>Dermatophilaceae</taxon>
        <taxon>Kineosphaera</taxon>
    </lineage>
</organism>
<evidence type="ECO:0000256" key="6">
    <source>
        <dbReference type="SAM" id="Phobius"/>
    </source>
</evidence>
<feature type="transmembrane region" description="Helical" evidence="6">
    <location>
        <begin position="223"/>
        <end position="244"/>
    </location>
</feature>
<feature type="region of interest" description="Disordered" evidence="5">
    <location>
        <begin position="158"/>
        <end position="181"/>
    </location>
</feature>
<feature type="compositionally biased region" description="Acidic residues" evidence="5">
    <location>
        <begin position="160"/>
        <end position="173"/>
    </location>
</feature>
<dbReference type="EMBL" id="BAHD01000003">
    <property type="protein sequence ID" value="GAB94106.1"/>
    <property type="molecule type" value="Genomic_DNA"/>
</dbReference>
<name>K6WJY3_9MICO</name>
<dbReference type="GO" id="GO:0016020">
    <property type="term" value="C:membrane"/>
    <property type="evidence" value="ECO:0007669"/>
    <property type="project" value="UniProtKB-SubCell"/>
</dbReference>
<evidence type="ECO:0000256" key="4">
    <source>
        <dbReference type="ARBA" id="ARBA00023136"/>
    </source>
</evidence>
<feature type="transmembrane region" description="Helical" evidence="6">
    <location>
        <begin position="6"/>
        <end position="24"/>
    </location>
</feature>
<keyword evidence="2 6" id="KW-0812">Transmembrane</keyword>
<feature type="transmembrane region" description="Helical" evidence="6">
    <location>
        <begin position="74"/>
        <end position="96"/>
    </location>
</feature>
<feature type="transmembrane region" description="Helical" evidence="6">
    <location>
        <begin position="251"/>
        <end position="276"/>
    </location>
</feature>
<accession>K6WJY3</accession>
<dbReference type="InterPro" id="IPR044880">
    <property type="entry name" value="NCX_ion-bd_dom_sf"/>
</dbReference>
<evidence type="ECO:0000256" key="3">
    <source>
        <dbReference type="ARBA" id="ARBA00022989"/>
    </source>
</evidence>
<sequence>MTETLLALSPPVVLLLFGCVLLTWGADEFVERMAGVARLLGLPMLALALLLAGAEPEELATAVTATAQGYPVLAATDAVGANITMLTVGLGLALLVQPLPAGSMIRRYALYATGAGVLAAAALWDGVVEAWEGAGLIAVFVAVVAVIWRTQREPPKLGELAEDEDEDREADEGERERGDDDRRSSRRDLWWLLGGLLAMVVGGAIVVDGAVRIATVAGLGQHATGLTALAFATSAEVLALVWVAHRRRLTGVAVAGVLGAVLYNATLTLGVSALVAPLTAPGLGAAALLAAALPLVVLLTVWARATRLLGGLLAVGYLGYLAAVLAGLL</sequence>
<evidence type="ECO:0000256" key="5">
    <source>
        <dbReference type="SAM" id="MobiDB-lite"/>
    </source>
</evidence>
<evidence type="ECO:0000256" key="2">
    <source>
        <dbReference type="ARBA" id="ARBA00022692"/>
    </source>
</evidence>
<keyword evidence="9" id="KW-1185">Reference proteome</keyword>
<feature type="transmembrane region" description="Helical" evidence="6">
    <location>
        <begin position="108"/>
        <end position="124"/>
    </location>
</feature>
<dbReference type="GO" id="GO:0055085">
    <property type="term" value="P:transmembrane transport"/>
    <property type="evidence" value="ECO:0007669"/>
    <property type="project" value="InterPro"/>
</dbReference>
<evidence type="ECO:0000259" key="7">
    <source>
        <dbReference type="Pfam" id="PF01699"/>
    </source>
</evidence>
<gene>
    <name evidence="8" type="ORF">KILIM_003_00280</name>
</gene>
<feature type="transmembrane region" description="Helical" evidence="6">
    <location>
        <begin position="308"/>
        <end position="328"/>
    </location>
</feature>
<dbReference type="STRING" id="1184609.KILIM_003_00280"/>
<feature type="transmembrane region" description="Helical" evidence="6">
    <location>
        <begin position="189"/>
        <end position="211"/>
    </location>
</feature>
<dbReference type="OrthoDB" id="9794225at2"/>
<dbReference type="Proteomes" id="UP000008366">
    <property type="component" value="Unassembled WGS sequence"/>
</dbReference>
<dbReference type="AlphaFoldDB" id="K6WJY3"/>
<comment type="subcellular location">
    <subcellularLocation>
        <location evidence="1">Membrane</location>
        <topology evidence="1">Multi-pass membrane protein</topology>
    </subcellularLocation>
</comment>
<proteinExistence type="predicted"/>
<feature type="transmembrane region" description="Helical" evidence="6">
    <location>
        <begin position="36"/>
        <end position="54"/>
    </location>
</feature>
<keyword evidence="3 6" id="KW-1133">Transmembrane helix</keyword>
<feature type="transmembrane region" description="Helical" evidence="6">
    <location>
        <begin position="282"/>
        <end position="301"/>
    </location>
</feature>
<dbReference type="Gene3D" id="1.20.1420.30">
    <property type="entry name" value="NCX, central ion-binding region"/>
    <property type="match status" value="2"/>
</dbReference>
<evidence type="ECO:0000313" key="9">
    <source>
        <dbReference type="Proteomes" id="UP000008366"/>
    </source>
</evidence>
<evidence type="ECO:0000256" key="1">
    <source>
        <dbReference type="ARBA" id="ARBA00004141"/>
    </source>
</evidence>
<comment type="caution">
    <text evidence="8">The sequence shown here is derived from an EMBL/GenBank/DDBJ whole genome shotgun (WGS) entry which is preliminary data.</text>
</comment>
<dbReference type="eggNOG" id="COG0530">
    <property type="taxonomic scope" value="Bacteria"/>
</dbReference>
<dbReference type="InterPro" id="IPR004837">
    <property type="entry name" value="NaCa_Exmemb"/>
</dbReference>
<protein>
    <submittedName>
        <fullName evidence="8">Putative Na(+)/Ca(2+)-exchanging protein</fullName>
    </submittedName>
</protein>
<dbReference type="Pfam" id="PF01699">
    <property type="entry name" value="Na_Ca_ex"/>
    <property type="match status" value="2"/>
</dbReference>
<reference evidence="8 9" key="1">
    <citation type="submission" date="2012-08" db="EMBL/GenBank/DDBJ databases">
        <title>Whole genome shotgun sequence of Kineosphaera limosa NBRC 100340.</title>
        <authorList>
            <person name="Yoshida I."/>
            <person name="Isaki S."/>
            <person name="Hosoyama A."/>
            <person name="Tsuchikane K."/>
            <person name="Katsumata H."/>
            <person name="Ando Y."/>
            <person name="Ohji S."/>
            <person name="Hamada M."/>
            <person name="Tamura T."/>
            <person name="Yamazoe A."/>
            <person name="Yamazaki S."/>
            <person name="Fujita N."/>
        </authorList>
    </citation>
    <scope>NUCLEOTIDE SEQUENCE [LARGE SCALE GENOMIC DNA]</scope>
    <source>
        <strain evidence="8 9">NBRC 100340</strain>
    </source>
</reference>
<feature type="domain" description="Sodium/calcium exchanger membrane region" evidence="7">
    <location>
        <begin position="12"/>
        <end position="148"/>
    </location>
</feature>
<keyword evidence="4 6" id="KW-0472">Membrane</keyword>
<evidence type="ECO:0000313" key="8">
    <source>
        <dbReference type="EMBL" id="GAB94106.1"/>
    </source>
</evidence>
<feature type="transmembrane region" description="Helical" evidence="6">
    <location>
        <begin position="130"/>
        <end position="148"/>
    </location>
</feature>
<feature type="domain" description="Sodium/calcium exchanger membrane region" evidence="7">
    <location>
        <begin position="189"/>
        <end position="324"/>
    </location>
</feature>